<gene>
    <name evidence="3" type="ORF">B0T17DRAFT_490225</name>
</gene>
<dbReference type="InterPro" id="IPR036864">
    <property type="entry name" value="Zn2-C6_fun-type_DNA-bd_sf"/>
</dbReference>
<keyword evidence="4" id="KW-1185">Reference proteome</keyword>
<comment type="caution">
    <text evidence="3">The sequence shown here is derived from an EMBL/GenBank/DDBJ whole genome shotgun (WGS) entry which is preliminary data.</text>
</comment>
<dbReference type="GO" id="GO:0008270">
    <property type="term" value="F:zinc ion binding"/>
    <property type="evidence" value="ECO:0007669"/>
    <property type="project" value="InterPro"/>
</dbReference>
<evidence type="ECO:0000313" key="4">
    <source>
        <dbReference type="Proteomes" id="UP001174934"/>
    </source>
</evidence>
<sequence>MELISRKKAGGVKSQARAVRRPACIPCQTKKLRCTGSPENCDRCRTKAIACVLASSTTPKKSRSNLLPSRPFAEDRNLQLDPPAVHSRTAAISTATLPPSYQATNITSQLPSPGDALTADGYLNWEDVNNSDTDIEIGEADLHSQTNPDATATESRVETNQSYPLDQLLRQVHHRLGPYLASSPTQIRNSQSHTIFTRDASGNPSQDTTSQSVSSTPVAQAVPSENQNSNSSPPQCTCTDNLVRIVQQIDDDEFRMTTLSLDHVIQLKKWLIFQCCKPLNCPQCVDAAPVHTVLLIICDRLTQIFECIHKRIERARGILAGHISDLSDHSMPSPSSHIPSPAQLFCSLSGGEANIASCNPKMFSDEFRAQYSDEEQVHMIRVLLGLQLRNLGQLFGRLENASQPHANLARQSRIESLKTRLAKASTDIDRTLQGVLQDFVAASG</sequence>
<dbReference type="Gene3D" id="4.10.240.10">
    <property type="entry name" value="Zn(2)-C6 fungal-type DNA-binding domain"/>
    <property type="match status" value="1"/>
</dbReference>
<dbReference type="InterPro" id="IPR001138">
    <property type="entry name" value="Zn2Cys6_DnaBD"/>
</dbReference>
<proteinExistence type="predicted"/>
<dbReference type="CDD" id="cd00067">
    <property type="entry name" value="GAL4"/>
    <property type="match status" value="1"/>
</dbReference>
<dbReference type="Proteomes" id="UP001174934">
    <property type="component" value="Unassembled WGS sequence"/>
</dbReference>
<feature type="region of interest" description="Disordered" evidence="2">
    <location>
        <begin position="59"/>
        <end position="81"/>
    </location>
</feature>
<evidence type="ECO:0000256" key="2">
    <source>
        <dbReference type="SAM" id="MobiDB-lite"/>
    </source>
</evidence>
<feature type="region of interest" description="Disordered" evidence="2">
    <location>
        <begin position="196"/>
        <end position="235"/>
    </location>
</feature>
<protein>
    <recommendedName>
        <fullName evidence="5">Zn(2)-C6 fungal-type domain-containing protein</fullName>
    </recommendedName>
</protein>
<evidence type="ECO:0008006" key="5">
    <source>
        <dbReference type="Google" id="ProtNLM"/>
    </source>
</evidence>
<name>A0AA39XBK4_9PEZI</name>
<evidence type="ECO:0000256" key="1">
    <source>
        <dbReference type="ARBA" id="ARBA00023242"/>
    </source>
</evidence>
<dbReference type="AlphaFoldDB" id="A0AA39XBK4"/>
<feature type="compositionally biased region" description="Low complexity" evidence="2">
    <location>
        <begin position="204"/>
        <end position="235"/>
    </location>
</feature>
<reference evidence="3" key="1">
    <citation type="submission" date="2023-06" db="EMBL/GenBank/DDBJ databases">
        <title>Genome-scale phylogeny and comparative genomics of the fungal order Sordariales.</title>
        <authorList>
            <consortium name="Lawrence Berkeley National Laboratory"/>
            <person name="Hensen N."/>
            <person name="Bonometti L."/>
            <person name="Westerberg I."/>
            <person name="Brannstrom I.O."/>
            <person name="Guillou S."/>
            <person name="Cros-Aarteil S."/>
            <person name="Calhoun S."/>
            <person name="Haridas S."/>
            <person name="Kuo A."/>
            <person name="Mondo S."/>
            <person name="Pangilinan J."/>
            <person name="Riley R."/>
            <person name="LaButti K."/>
            <person name="Andreopoulos B."/>
            <person name="Lipzen A."/>
            <person name="Chen C."/>
            <person name="Yanf M."/>
            <person name="Daum C."/>
            <person name="Ng V."/>
            <person name="Clum A."/>
            <person name="Steindorff A."/>
            <person name="Ohm R."/>
            <person name="Martin F."/>
            <person name="Silar P."/>
            <person name="Natvig D."/>
            <person name="Lalanne C."/>
            <person name="Gautier V."/>
            <person name="Ament-velasquez S.L."/>
            <person name="Kruys A."/>
            <person name="Hutchinson M.I."/>
            <person name="Powell A.J."/>
            <person name="Barry K."/>
            <person name="Miller A.N."/>
            <person name="Grigoriev I.V."/>
            <person name="Debuchy R."/>
            <person name="Gladieux P."/>
            <person name="Thoren M.H."/>
            <person name="Johannesson H."/>
        </authorList>
    </citation>
    <scope>NUCLEOTIDE SEQUENCE</scope>
    <source>
        <strain evidence="3">SMH3391-2</strain>
    </source>
</reference>
<evidence type="ECO:0000313" key="3">
    <source>
        <dbReference type="EMBL" id="KAK0630432.1"/>
    </source>
</evidence>
<keyword evidence="1" id="KW-0539">Nucleus</keyword>
<organism evidence="3 4">
    <name type="scientific">Bombardia bombarda</name>
    <dbReference type="NCBI Taxonomy" id="252184"/>
    <lineage>
        <taxon>Eukaryota</taxon>
        <taxon>Fungi</taxon>
        <taxon>Dikarya</taxon>
        <taxon>Ascomycota</taxon>
        <taxon>Pezizomycotina</taxon>
        <taxon>Sordariomycetes</taxon>
        <taxon>Sordariomycetidae</taxon>
        <taxon>Sordariales</taxon>
        <taxon>Lasiosphaeriaceae</taxon>
        <taxon>Bombardia</taxon>
    </lineage>
</organism>
<dbReference type="EMBL" id="JAULSR010000002">
    <property type="protein sequence ID" value="KAK0630432.1"/>
    <property type="molecule type" value="Genomic_DNA"/>
</dbReference>
<dbReference type="SUPFAM" id="SSF57701">
    <property type="entry name" value="Zn2/Cys6 DNA-binding domain"/>
    <property type="match status" value="1"/>
</dbReference>
<accession>A0AA39XBK4</accession>
<dbReference type="GO" id="GO:0000981">
    <property type="term" value="F:DNA-binding transcription factor activity, RNA polymerase II-specific"/>
    <property type="evidence" value="ECO:0007669"/>
    <property type="project" value="InterPro"/>
</dbReference>